<proteinExistence type="predicted"/>
<keyword evidence="1" id="KW-1133">Transmembrane helix</keyword>
<keyword evidence="4" id="KW-1185">Reference proteome</keyword>
<feature type="transmembrane region" description="Helical" evidence="1">
    <location>
        <begin position="42"/>
        <end position="63"/>
    </location>
</feature>
<sequence length="299" mass="33787">MVFKWNIDIVLNKYLPPNQVHKFPQPLKRFLGGQNIKNRHDYLIWLEILISTFCGIALLEGVFKSPNIFSSHHHAPMIIASYGATAILCFNANQAPLSQPRNILMGHFISSLIGVCFEKLFLLSHYGRDNYWACGALSVAVSSVAMSLLNCVHPPAGALALLPAVDEQIRAMSWWYLPVQIISCLLIMCVALIFGNIIRVYPMYWWTPANLEKKSEETLMEIERTISRHSTTRSVNPMDEATSGEPSDLEKQIVFSPAVEEVVISPDSILVPKDLDLDEIEIDWLNTIQRKIRLRNGDV</sequence>
<reference evidence="3" key="1">
    <citation type="submission" date="2021-03" db="EMBL/GenBank/DDBJ databases">
        <authorList>
            <person name="Palmer J.M."/>
        </authorList>
    </citation>
    <scope>NUCLEOTIDE SEQUENCE</scope>
    <source>
        <strain evidence="3">ARV_011</strain>
    </source>
</reference>
<gene>
    <name evidence="3" type="ORF">KQ657_000777</name>
</gene>
<name>A0A9P7V8G6_9ASCO</name>
<feature type="transmembrane region" description="Helical" evidence="1">
    <location>
        <begin position="175"/>
        <end position="198"/>
    </location>
</feature>
<feature type="domain" description="HPP transmembrane region" evidence="2">
    <location>
        <begin position="39"/>
        <end position="202"/>
    </location>
</feature>
<keyword evidence="1" id="KW-0812">Transmembrane</keyword>
<dbReference type="Proteomes" id="UP000790833">
    <property type="component" value="Unassembled WGS sequence"/>
</dbReference>
<dbReference type="PANTHER" id="PTHR33741:SF5">
    <property type="entry name" value="TRANSMEMBRANE PROTEIN DDB_G0269096-RELATED"/>
    <property type="match status" value="1"/>
</dbReference>
<dbReference type="OrthoDB" id="2016548at2759"/>
<dbReference type="PANTHER" id="PTHR33741">
    <property type="entry name" value="TRANSMEMBRANE PROTEIN DDB_G0269096-RELATED"/>
    <property type="match status" value="1"/>
</dbReference>
<dbReference type="RefSeq" id="XP_043048908.1">
    <property type="nucleotide sequence ID" value="XM_043191601.1"/>
</dbReference>
<feature type="transmembrane region" description="Helical" evidence="1">
    <location>
        <begin position="105"/>
        <end position="124"/>
    </location>
</feature>
<dbReference type="AlphaFoldDB" id="A0A9P7V8G6"/>
<evidence type="ECO:0000256" key="1">
    <source>
        <dbReference type="SAM" id="Phobius"/>
    </source>
</evidence>
<dbReference type="InterPro" id="IPR007065">
    <property type="entry name" value="HPP"/>
</dbReference>
<accession>A0A9P7V8G6</accession>
<evidence type="ECO:0000313" key="3">
    <source>
        <dbReference type="EMBL" id="KAG7193360.1"/>
    </source>
</evidence>
<evidence type="ECO:0000313" key="4">
    <source>
        <dbReference type="Proteomes" id="UP000790833"/>
    </source>
</evidence>
<organism evidence="3 4">
    <name type="scientific">Scheffersomyces spartinae</name>
    <dbReference type="NCBI Taxonomy" id="45513"/>
    <lineage>
        <taxon>Eukaryota</taxon>
        <taxon>Fungi</taxon>
        <taxon>Dikarya</taxon>
        <taxon>Ascomycota</taxon>
        <taxon>Saccharomycotina</taxon>
        <taxon>Pichiomycetes</taxon>
        <taxon>Debaryomycetaceae</taxon>
        <taxon>Scheffersomyces</taxon>
    </lineage>
</organism>
<keyword evidence="1" id="KW-0472">Membrane</keyword>
<dbReference type="InterPro" id="IPR058581">
    <property type="entry name" value="TM_HPP"/>
</dbReference>
<dbReference type="EMBL" id="JAHMUF010000012">
    <property type="protein sequence ID" value="KAG7193360.1"/>
    <property type="molecule type" value="Genomic_DNA"/>
</dbReference>
<feature type="transmembrane region" description="Helical" evidence="1">
    <location>
        <begin position="131"/>
        <end position="155"/>
    </location>
</feature>
<comment type="caution">
    <text evidence="3">The sequence shown here is derived from an EMBL/GenBank/DDBJ whole genome shotgun (WGS) entry which is preliminary data.</text>
</comment>
<dbReference type="Pfam" id="PF04982">
    <property type="entry name" value="TM_HPP"/>
    <property type="match status" value="1"/>
</dbReference>
<evidence type="ECO:0000259" key="2">
    <source>
        <dbReference type="Pfam" id="PF04982"/>
    </source>
</evidence>
<protein>
    <recommendedName>
        <fullName evidence="2">HPP transmembrane region domain-containing protein</fullName>
    </recommendedName>
</protein>
<dbReference type="GeneID" id="66114151"/>